<accession>A0ABR7EX93</accession>
<comment type="caution">
    <text evidence="1">The sequence shown here is derived from an EMBL/GenBank/DDBJ whole genome shotgun (WGS) entry which is preliminary data.</text>
</comment>
<organism evidence="1 2">
    <name type="scientific">Dorea hominis</name>
    <dbReference type="NCBI Taxonomy" id="2763040"/>
    <lineage>
        <taxon>Bacteria</taxon>
        <taxon>Bacillati</taxon>
        <taxon>Bacillota</taxon>
        <taxon>Clostridia</taxon>
        <taxon>Lachnospirales</taxon>
        <taxon>Lachnospiraceae</taxon>
        <taxon>Dorea</taxon>
    </lineage>
</organism>
<evidence type="ECO:0000313" key="2">
    <source>
        <dbReference type="Proteomes" id="UP000647235"/>
    </source>
</evidence>
<evidence type="ECO:0008006" key="3">
    <source>
        <dbReference type="Google" id="ProtNLM"/>
    </source>
</evidence>
<dbReference type="RefSeq" id="WP_186856090.1">
    <property type="nucleotide sequence ID" value="NZ_JACOOY010000017.1"/>
</dbReference>
<protein>
    <recommendedName>
        <fullName evidence="3">Guanylate cyclase domain-containing protein</fullName>
    </recommendedName>
</protein>
<sequence>MEHKFRKVVVIFIDILGSQSRSNFEEWYNIMSIFNKMVKREKDLDETHTYLSDSLQCHPYNHK</sequence>
<name>A0ABR7EX93_9FIRM</name>
<gene>
    <name evidence="1" type="ORF">H8S07_12040</name>
</gene>
<evidence type="ECO:0000313" key="1">
    <source>
        <dbReference type="EMBL" id="MBC5665975.1"/>
    </source>
</evidence>
<reference evidence="1 2" key="1">
    <citation type="submission" date="2020-08" db="EMBL/GenBank/DDBJ databases">
        <title>Genome public.</title>
        <authorList>
            <person name="Liu C."/>
            <person name="Sun Q."/>
        </authorList>
    </citation>
    <scope>NUCLEOTIDE SEQUENCE [LARGE SCALE GENOMIC DNA]</scope>
    <source>
        <strain evidence="1 2">NSJ-36</strain>
    </source>
</reference>
<dbReference type="EMBL" id="JACOOY010000017">
    <property type="protein sequence ID" value="MBC5665975.1"/>
    <property type="molecule type" value="Genomic_DNA"/>
</dbReference>
<dbReference type="Proteomes" id="UP000647235">
    <property type="component" value="Unassembled WGS sequence"/>
</dbReference>
<keyword evidence="2" id="KW-1185">Reference proteome</keyword>
<proteinExistence type="predicted"/>